<dbReference type="AlphaFoldDB" id="A0A821QPW5"/>
<evidence type="ECO:0000313" key="1">
    <source>
        <dbReference type="EMBL" id="CAF4828817.1"/>
    </source>
</evidence>
<proteinExistence type="predicted"/>
<accession>A0A821QPW5</accession>
<dbReference type="Proteomes" id="UP000663873">
    <property type="component" value="Unassembled WGS sequence"/>
</dbReference>
<protein>
    <submittedName>
        <fullName evidence="1">Uncharacterized protein</fullName>
    </submittedName>
</protein>
<gene>
    <name evidence="1" type="ORF">UJA718_LOCUS42511</name>
</gene>
<dbReference type="EMBL" id="CAJOBP010054902">
    <property type="protein sequence ID" value="CAF4828817.1"/>
    <property type="molecule type" value="Genomic_DNA"/>
</dbReference>
<feature type="non-terminal residue" evidence="1">
    <location>
        <position position="1"/>
    </location>
</feature>
<feature type="non-terminal residue" evidence="1">
    <location>
        <position position="111"/>
    </location>
</feature>
<name>A0A821QPW5_9BILA</name>
<sequence>KQQKETSPTSSISVSPPLVKVQHNEEQTAMAMGTLLDIEDNDSNDQFLLERSISSDKNYHEFNSSLGSHTNLLDDDDFELDKPSIQINISQIFLPPPIIATTASNTPQHLS</sequence>
<comment type="caution">
    <text evidence="1">The sequence shown here is derived from an EMBL/GenBank/DDBJ whole genome shotgun (WGS) entry which is preliminary data.</text>
</comment>
<reference evidence="1" key="1">
    <citation type="submission" date="2021-02" db="EMBL/GenBank/DDBJ databases">
        <authorList>
            <person name="Nowell W R."/>
        </authorList>
    </citation>
    <scope>NUCLEOTIDE SEQUENCE</scope>
</reference>
<keyword evidence="2" id="KW-1185">Reference proteome</keyword>
<organism evidence="1 2">
    <name type="scientific">Rotaria socialis</name>
    <dbReference type="NCBI Taxonomy" id="392032"/>
    <lineage>
        <taxon>Eukaryota</taxon>
        <taxon>Metazoa</taxon>
        <taxon>Spiralia</taxon>
        <taxon>Gnathifera</taxon>
        <taxon>Rotifera</taxon>
        <taxon>Eurotatoria</taxon>
        <taxon>Bdelloidea</taxon>
        <taxon>Philodinida</taxon>
        <taxon>Philodinidae</taxon>
        <taxon>Rotaria</taxon>
    </lineage>
</organism>
<evidence type="ECO:0000313" key="2">
    <source>
        <dbReference type="Proteomes" id="UP000663873"/>
    </source>
</evidence>